<keyword evidence="2" id="KW-1185">Reference proteome</keyword>
<reference evidence="1 2" key="1">
    <citation type="journal article" date="2023" name="ACS Omega">
        <title>Identification of the Neoaspergillic Acid Biosynthesis Gene Cluster by Establishing an In Vitro CRISPR-Ribonucleoprotein Genetic System in Aspergillus melleus.</title>
        <authorList>
            <person name="Yuan B."/>
            <person name="Grau M.F."/>
            <person name="Murata R.M."/>
            <person name="Torok T."/>
            <person name="Venkateswaran K."/>
            <person name="Stajich J.E."/>
            <person name="Wang C.C.C."/>
        </authorList>
    </citation>
    <scope>NUCLEOTIDE SEQUENCE [LARGE SCALE GENOMIC DNA]</scope>
    <source>
        <strain evidence="1 2">IMV 1140</strain>
    </source>
</reference>
<protein>
    <submittedName>
        <fullName evidence="1">Uncharacterized protein</fullName>
    </submittedName>
</protein>
<dbReference type="EMBL" id="JAOPJF010000040">
    <property type="protein sequence ID" value="KAK1143396.1"/>
    <property type="molecule type" value="Genomic_DNA"/>
</dbReference>
<comment type="caution">
    <text evidence="1">The sequence shown here is derived from an EMBL/GenBank/DDBJ whole genome shotgun (WGS) entry which is preliminary data.</text>
</comment>
<organism evidence="1 2">
    <name type="scientific">Aspergillus melleus</name>
    <dbReference type="NCBI Taxonomy" id="138277"/>
    <lineage>
        <taxon>Eukaryota</taxon>
        <taxon>Fungi</taxon>
        <taxon>Dikarya</taxon>
        <taxon>Ascomycota</taxon>
        <taxon>Pezizomycotina</taxon>
        <taxon>Eurotiomycetes</taxon>
        <taxon>Eurotiomycetidae</taxon>
        <taxon>Eurotiales</taxon>
        <taxon>Aspergillaceae</taxon>
        <taxon>Aspergillus</taxon>
        <taxon>Aspergillus subgen. Circumdati</taxon>
    </lineage>
</organism>
<dbReference type="Proteomes" id="UP001177260">
    <property type="component" value="Unassembled WGS sequence"/>
</dbReference>
<evidence type="ECO:0000313" key="1">
    <source>
        <dbReference type="EMBL" id="KAK1143396.1"/>
    </source>
</evidence>
<accession>A0ACC3B0U1</accession>
<name>A0ACC3B0U1_9EURO</name>
<proteinExistence type="predicted"/>
<evidence type="ECO:0000313" key="2">
    <source>
        <dbReference type="Proteomes" id="UP001177260"/>
    </source>
</evidence>
<gene>
    <name evidence="1" type="ORF">N8T08_006724</name>
</gene>
<sequence>MCSQALEQIDQEHAALVFKDPRDIVQLFPSSLVTTTIAGDGESDWVAFQEQRQQIHLASSSVKEYLLSDEIQTGSARRYALSETKAHASIAADCLVYLLQFGQPYTMLTEVVRSSGLLRYATNYWAVHARHAGADISGILPLIREFFASNVAYTNWTAFLDGFRPFDGIEGAEGNSLTQSPDPIYYAASFGLLTIVQDLLHDGAPVDSQGPAGTALAAASLAGDIDMVRLLVDHGADVNYEGPLGQPIRLGAQNGHLQVVDFLSEKGAQDR</sequence>